<keyword evidence="14" id="KW-1185">Reference proteome</keyword>
<evidence type="ECO:0000256" key="4">
    <source>
        <dbReference type="ARBA" id="ARBA00013127"/>
    </source>
</evidence>
<evidence type="ECO:0000256" key="3">
    <source>
        <dbReference type="ARBA" id="ARBA00007757"/>
    </source>
</evidence>
<dbReference type="InterPro" id="IPR011051">
    <property type="entry name" value="RmlC_Cupin_sf"/>
</dbReference>
<dbReference type="Pfam" id="PF20510">
    <property type="entry name" value="HgmA_N"/>
    <property type="match status" value="1"/>
</dbReference>
<accession>A0A3D8R9C5</accession>
<dbReference type="InterPro" id="IPR046451">
    <property type="entry name" value="HgmA_C"/>
</dbReference>
<dbReference type="InterPro" id="IPR046452">
    <property type="entry name" value="HgmA_N"/>
</dbReference>
<dbReference type="PANTHER" id="PTHR11056">
    <property type="entry name" value="HOMOGENTISATE 1,2-DIOXYGENASE"/>
    <property type="match status" value="1"/>
</dbReference>
<dbReference type="Pfam" id="PF04209">
    <property type="entry name" value="HgmA_C"/>
    <property type="match status" value="1"/>
</dbReference>
<feature type="binding site" evidence="10">
    <location>
        <position position="364"/>
    </location>
    <ligand>
        <name>Fe cation</name>
        <dbReference type="ChEBI" id="CHEBI:24875"/>
    </ligand>
</feature>
<feature type="active site" description="Proton acceptor" evidence="9">
    <location>
        <position position="315"/>
    </location>
</feature>
<dbReference type="Proteomes" id="UP000256690">
    <property type="component" value="Unassembled WGS sequence"/>
</dbReference>
<dbReference type="AlphaFoldDB" id="A0A3D8R9C5"/>
<evidence type="ECO:0000256" key="6">
    <source>
        <dbReference type="ARBA" id="ARBA00022964"/>
    </source>
</evidence>
<dbReference type="UniPathway" id="UPA00139">
    <property type="reaction ID" value="UER00339"/>
</dbReference>
<evidence type="ECO:0000256" key="5">
    <source>
        <dbReference type="ARBA" id="ARBA00022723"/>
    </source>
</evidence>
<comment type="similarity">
    <text evidence="3">Belongs to the homogentisate dioxygenase family.</text>
</comment>
<dbReference type="InterPro" id="IPR014710">
    <property type="entry name" value="RmlC-like_jellyroll"/>
</dbReference>
<evidence type="ECO:0000259" key="12">
    <source>
        <dbReference type="Pfam" id="PF20510"/>
    </source>
</evidence>
<name>A0A3D8R9C5_9EURO</name>
<proteinExistence type="inferred from homology"/>
<evidence type="ECO:0000256" key="9">
    <source>
        <dbReference type="PIRSR" id="PIRSR605708-1"/>
    </source>
</evidence>
<dbReference type="Gene3D" id="2.60.120.10">
    <property type="entry name" value="Jelly Rolls"/>
    <property type="match status" value="1"/>
</dbReference>
<dbReference type="GO" id="GO:0005737">
    <property type="term" value="C:cytoplasm"/>
    <property type="evidence" value="ECO:0007669"/>
    <property type="project" value="TreeGrafter"/>
</dbReference>
<evidence type="ECO:0000259" key="11">
    <source>
        <dbReference type="Pfam" id="PF04209"/>
    </source>
</evidence>
<keyword evidence="5 10" id="KW-0479">Metal-binding</keyword>
<sequence length="460" mass="51444">MPGSKFTTEDPFTYHTSLNSYHEYTLASSRHPRRYTESTIARSEALKDALPHPQSLPQRHPLGLYPERISGTSFTAKRAVNKQTFLYRILPSTAQSSWTKMPEHPLNHRPHSAALNFVPDQLIWPPAEIQEDKTFLDGLQMIGGAGDPTTKNGVAYYVYTCGIGMDEKQAFYSADGDMLVVPQTGVLDIQTEMGFIRVRPREICVVPRGIRYRVSLPDGRSRGHVIEAYSGHFDLPELGPIGTLGLANVRDFEIPRAYYIDTEEVTEVIAKFGGGIFKTHIKGSAFSAVAWHGTYYPFKYDLGKFMPIGSTLYDHQDPSIYTVLTCPSDKPDHAAVDFLVLGPRWMVMEDTFRIPYFHRNTMSEFSSVISGGFDLSRVPPAMYGMSGLHNFLSPHGLSAAETENAMQKTLKPERVPDDTMAFLVESCYPIGLTDWAYGNSIKITGGDDFGGFKRLFKPKI</sequence>
<evidence type="ECO:0000256" key="7">
    <source>
        <dbReference type="ARBA" id="ARBA00023002"/>
    </source>
</evidence>
<dbReference type="RefSeq" id="XP_026601101.1">
    <property type="nucleotide sequence ID" value="XM_026750097.1"/>
</dbReference>
<feature type="binding site" evidence="10">
    <location>
        <position position="358"/>
    </location>
    <ligand>
        <name>Fe cation</name>
        <dbReference type="ChEBI" id="CHEBI:24875"/>
    </ligand>
</feature>
<gene>
    <name evidence="13" type="ORF">DSM5745_08081</name>
</gene>
<keyword evidence="8 10" id="KW-0408">Iron</keyword>
<evidence type="ECO:0000313" key="13">
    <source>
        <dbReference type="EMBL" id="RDW70570.1"/>
    </source>
</evidence>
<dbReference type="PANTHER" id="PTHR11056:SF0">
    <property type="entry name" value="HOMOGENTISATE 1,2-DIOXYGENASE"/>
    <property type="match status" value="1"/>
</dbReference>
<comment type="pathway">
    <text evidence="2">Amino-acid degradation; L-phenylalanine degradation; acetoacetate and fumarate from L-phenylalanine: step 4/6.</text>
</comment>
<feature type="domain" description="Homogentisate 1,2-dioxygenase N-terminal" evidence="12">
    <location>
        <begin position="42"/>
        <end position="302"/>
    </location>
</feature>
<evidence type="ECO:0000256" key="2">
    <source>
        <dbReference type="ARBA" id="ARBA00004704"/>
    </source>
</evidence>
<dbReference type="EMBL" id="PVWQ01000010">
    <property type="protein sequence ID" value="RDW70570.1"/>
    <property type="molecule type" value="Genomic_DNA"/>
</dbReference>
<dbReference type="SUPFAM" id="SSF51182">
    <property type="entry name" value="RmlC-like cupins"/>
    <property type="match status" value="1"/>
</dbReference>
<organism evidence="13 14">
    <name type="scientific">Aspergillus mulundensis</name>
    <dbReference type="NCBI Taxonomy" id="1810919"/>
    <lineage>
        <taxon>Eukaryota</taxon>
        <taxon>Fungi</taxon>
        <taxon>Dikarya</taxon>
        <taxon>Ascomycota</taxon>
        <taxon>Pezizomycotina</taxon>
        <taxon>Eurotiomycetes</taxon>
        <taxon>Eurotiomycetidae</taxon>
        <taxon>Eurotiales</taxon>
        <taxon>Aspergillaceae</taxon>
        <taxon>Aspergillus</taxon>
        <taxon>Aspergillus subgen. Nidulantes</taxon>
    </lineage>
</organism>
<reference evidence="13 14" key="1">
    <citation type="journal article" date="2018" name="IMA Fungus">
        <title>IMA Genome-F 9: Draft genome sequence of Annulohypoxylon stygium, Aspergillus mulundensis, Berkeleyomyces basicola (syn. Thielaviopsis basicola), Ceratocystis smalleyi, two Cercospora beticola strains, Coleophoma cylindrospora, Fusarium fracticaudum, Phialophora cf. hyalina, and Morchella septimelata.</title>
        <authorList>
            <person name="Wingfield B.D."/>
            <person name="Bills G.F."/>
            <person name="Dong Y."/>
            <person name="Huang W."/>
            <person name="Nel W.J."/>
            <person name="Swalarsk-Parry B.S."/>
            <person name="Vaghefi N."/>
            <person name="Wilken P.M."/>
            <person name="An Z."/>
            <person name="de Beer Z.W."/>
            <person name="De Vos L."/>
            <person name="Chen L."/>
            <person name="Duong T.A."/>
            <person name="Gao Y."/>
            <person name="Hammerbacher A."/>
            <person name="Kikkert J.R."/>
            <person name="Li Y."/>
            <person name="Li H."/>
            <person name="Li K."/>
            <person name="Li Q."/>
            <person name="Liu X."/>
            <person name="Ma X."/>
            <person name="Naidoo K."/>
            <person name="Pethybridge S.J."/>
            <person name="Sun J."/>
            <person name="Steenkamp E.T."/>
            <person name="van der Nest M.A."/>
            <person name="van Wyk S."/>
            <person name="Wingfield M.J."/>
            <person name="Xiong C."/>
            <person name="Yue Q."/>
            <person name="Zhang X."/>
        </authorList>
    </citation>
    <scope>NUCLEOTIDE SEQUENCE [LARGE SCALE GENOMIC DNA]</scope>
    <source>
        <strain evidence="13 14">DSM 5745</strain>
    </source>
</reference>
<dbReference type="GO" id="GO:0046872">
    <property type="term" value="F:metal ion binding"/>
    <property type="evidence" value="ECO:0007669"/>
    <property type="project" value="UniProtKB-KW"/>
</dbReference>
<evidence type="ECO:0000256" key="10">
    <source>
        <dbReference type="PIRSR" id="PIRSR605708-2"/>
    </source>
</evidence>
<evidence type="ECO:0000256" key="1">
    <source>
        <dbReference type="ARBA" id="ARBA00001962"/>
    </source>
</evidence>
<keyword evidence="6" id="KW-0223">Dioxygenase</keyword>
<keyword evidence="7" id="KW-0560">Oxidoreductase</keyword>
<dbReference type="OrthoDB" id="4379436at2759"/>
<evidence type="ECO:0000313" key="14">
    <source>
        <dbReference type="Proteomes" id="UP000256690"/>
    </source>
</evidence>
<dbReference type="STRING" id="1810919.A0A3D8R9C5"/>
<feature type="binding site" evidence="10">
    <location>
        <position position="395"/>
    </location>
    <ligand>
        <name>homogentisate</name>
        <dbReference type="ChEBI" id="CHEBI:16169"/>
    </ligand>
</feature>
<dbReference type="GO" id="GO:0006559">
    <property type="term" value="P:L-phenylalanine catabolic process"/>
    <property type="evidence" value="ECO:0007669"/>
    <property type="project" value="UniProtKB-UniPathway"/>
</dbReference>
<comment type="caution">
    <text evidence="13">The sequence shown here is derived from an EMBL/GenBank/DDBJ whole genome shotgun (WGS) entry which is preliminary data.</text>
</comment>
<comment type="cofactor">
    <cofactor evidence="1 10">
        <name>Fe cation</name>
        <dbReference type="ChEBI" id="CHEBI:24875"/>
    </cofactor>
</comment>
<evidence type="ECO:0000256" key="8">
    <source>
        <dbReference type="ARBA" id="ARBA00023004"/>
    </source>
</evidence>
<dbReference type="EC" id="1.13.11.5" evidence="4"/>
<dbReference type="InterPro" id="IPR005708">
    <property type="entry name" value="Homogentis_dOase"/>
</dbReference>
<dbReference type="GO" id="GO:0004411">
    <property type="term" value="F:homogentisate 1,2-dioxygenase activity"/>
    <property type="evidence" value="ECO:0007669"/>
    <property type="project" value="UniProtKB-EC"/>
</dbReference>
<dbReference type="GO" id="GO:0006570">
    <property type="term" value="P:tyrosine metabolic process"/>
    <property type="evidence" value="ECO:0007669"/>
    <property type="project" value="InterPro"/>
</dbReference>
<feature type="binding site" evidence="10">
    <location>
        <position position="395"/>
    </location>
    <ligand>
        <name>Fe cation</name>
        <dbReference type="ChEBI" id="CHEBI:24875"/>
    </ligand>
</feature>
<dbReference type="GeneID" id="38118451"/>
<feature type="binding site" evidence="10">
    <location>
        <position position="373"/>
    </location>
    <ligand>
        <name>homogentisate</name>
        <dbReference type="ChEBI" id="CHEBI:16169"/>
    </ligand>
</feature>
<dbReference type="CDD" id="cd07000">
    <property type="entry name" value="cupin_HGO_N"/>
    <property type="match status" value="1"/>
</dbReference>
<feature type="domain" description="Homogentisate 1,2-dioxygenase C-terminal" evidence="11">
    <location>
        <begin position="304"/>
        <end position="438"/>
    </location>
</feature>
<protein>
    <recommendedName>
        <fullName evidence="4">homogentisate 1,2-dioxygenase</fullName>
        <ecNumber evidence="4">1.13.11.5</ecNumber>
    </recommendedName>
</protein>